<reference evidence="1 2" key="1">
    <citation type="journal article" date="2018" name="Nat. Ecol. Evol.">
        <title>Shark genomes provide insights into elasmobranch evolution and the origin of vertebrates.</title>
        <authorList>
            <person name="Hara Y"/>
            <person name="Yamaguchi K"/>
            <person name="Onimaru K"/>
            <person name="Kadota M"/>
            <person name="Koyanagi M"/>
            <person name="Keeley SD"/>
            <person name="Tatsumi K"/>
            <person name="Tanaka K"/>
            <person name="Motone F"/>
            <person name="Kageyama Y"/>
            <person name="Nozu R"/>
            <person name="Adachi N"/>
            <person name="Nishimura O"/>
            <person name="Nakagawa R"/>
            <person name="Tanegashima C"/>
            <person name="Kiyatake I"/>
            <person name="Matsumoto R"/>
            <person name="Murakumo K"/>
            <person name="Nishida K"/>
            <person name="Terakita A"/>
            <person name="Kuratani S"/>
            <person name="Sato K"/>
            <person name="Hyodo S Kuraku.S."/>
        </authorList>
    </citation>
    <scope>NUCLEOTIDE SEQUENCE [LARGE SCALE GENOMIC DNA]</scope>
</reference>
<evidence type="ECO:0000313" key="2">
    <source>
        <dbReference type="Proteomes" id="UP000287033"/>
    </source>
</evidence>
<accession>A0A401TBI8</accession>
<comment type="caution">
    <text evidence="1">The sequence shown here is derived from an EMBL/GenBank/DDBJ whole genome shotgun (WGS) entry which is preliminary data.</text>
</comment>
<proteinExistence type="predicted"/>
<dbReference type="OrthoDB" id="5330228at2759"/>
<evidence type="ECO:0000313" key="1">
    <source>
        <dbReference type="EMBL" id="GCC39982.1"/>
    </source>
</evidence>
<feature type="non-terminal residue" evidence="1">
    <location>
        <position position="76"/>
    </location>
</feature>
<dbReference type="AlphaFoldDB" id="A0A401TBI8"/>
<gene>
    <name evidence="1" type="ORF">chiPu_0023677</name>
</gene>
<protein>
    <submittedName>
        <fullName evidence="1">Uncharacterized protein</fullName>
    </submittedName>
</protein>
<organism evidence="1 2">
    <name type="scientific">Chiloscyllium punctatum</name>
    <name type="common">Brownbanded bambooshark</name>
    <name type="synonym">Hemiscyllium punctatum</name>
    <dbReference type="NCBI Taxonomy" id="137246"/>
    <lineage>
        <taxon>Eukaryota</taxon>
        <taxon>Metazoa</taxon>
        <taxon>Chordata</taxon>
        <taxon>Craniata</taxon>
        <taxon>Vertebrata</taxon>
        <taxon>Chondrichthyes</taxon>
        <taxon>Elasmobranchii</taxon>
        <taxon>Galeomorphii</taxon>
        <taxon>Galeoidea</taxon>
        <taxon>Orectolobiformes</taxon>
        <taxon>Hemiscylliidae</taxon>
        <taxon>Chiloscyllium</taxon>
    </lineage>
</organism>
<name>A0A401TBI8_CHIPU</name>
<dbReference type="EMBL" id="BEZZ01024986">
    <property type="protein sequence ID" value="GCC39982.1"/>
    <property type="molecule type" value="Genomic_DNA"/>
</dbReference>
<feature type="non-terminal residue" evidence="1">
    <location>
        <position position="1"/>
    </location>
</feature>
<keyword evidence="2" id="KW-1185">Reference proteome</keyword>
<sequence length="76" mass="8669">TGIKEQDLDFKDLQDVRNDLQNIEAHFTKSINTQRILKSYSELFSHQAIQLDTNSAHLQLKISKKGTAVEVVEAEQ</sequence>
<dbReference type="Proteomes" id="UP000287033">
    <property type="component" value="Unassembled WGS sequence"/>
</dbReference>